<proteinExistence type="predicted"/>
<organism evidence="1 2">
    <name type="scientific">Rhabditophanes sp. KR3021</name>
    <dbReference type="NCBI Taxonomy" id="114890"/>
    <lineage>
        <taxon>Eukaryota</taxon>
        <taxon>Metazoa</taxon>
        <taxon>Ecdysozoa</taxon>
        <taxon>Nematoda</taxon>
        <taxon>Chromadorea</taxon>
        <taxon>Rhabditida</taxon>
        <taxon>Tylenchina</taxon>
        <taxon>Panagrolaimomorpha</taxon>
        <taxon>Strongyloidoidea</taxon>
        <taxon>Alloionematidae</taxon>
        <taxon>Rhabditophanes</taxon>
    </lineage>
</organism>
<dbReference type="WBParaSite" id="RSKR_0000336000.1">
    <property type="protein sequence ID" value="RSKR_0000336000.1"/>
    <property type="gene ID" value="RSKR_0000336000"/>
</dbReference>
<reference evidence="2" key="1">
    <citation type="submission" date="2016-11" db="UniProtKB">
        <authorList>
            <consortium name="WormBaseParasite"/>
        </authorList>
    </citation>
    <scope>IDENTIFICATION</scope>
    <source>
        <strain evidence="2">KR3021</strain>
    </source>
</reference>
<name>A0AC35TQK1_9BILA</name>
<protein>
    <submittedName>
        <fullName evidence="2">BLOC-1-related complex subunit 5</fullName>
    </submittedName>
</protein>
<accession>A0AC35TQK1</accession>
<dbReference type="Proteomes" id="UP000095286">
    <property type="component" value="Unplaced"/>
</dbReference>
<evidence type="ECO:0000313" key="1">
    <source>
        <dbReference type="Proteomes" id="UP000095286"/>
    </source>
</evidence>
<evidence type="ECO:0000313" key="2">
    <source>
        <dbReference type="WBParaSite" id="RSKR_0000336000.1"/>
    </source>
</evidence>
<sequence length="203" mass="22609">MSKKEGKEGSDLKVSRDDVMSEPISDKKQKDKSQKLTFTQRQNLAMTQSMTLPELKATSPKGGKRDKKGTKRDRHYRASSQEPNSQRENDFLIQSLETLAEEPPIVARSIPKGAVREEIDYNEKSLQNCLFDAEVYDKMLADSLKACDILKDHLNDCVGHIRGMSPQRTLSSMSSTYSSPKSPASTLPSSSTNSALSSSYHFS</sequence>